<name>A0A3D9LDL9_9MICC</name>
<proteinExistence type="inferred from homology"/>
<keyword evidence="2 7" id="KW-0813">Transport</keyword>
<protein>
    <submittedName>
        <fullName evidence="10">NitT/TauT family transport system permease protein</fullName>
    </submittedName>
</protein>
<dbReference type="Proteomes" id="UP000256727">
    <property type="component" value="Unassembled WGS sequence"/>
</dbReference>
<dbReference type="InterPro" id="IPR000515">
    <property type="entry name" value="MetI-like"/>
</dbReference>
<keyword evidence="4 7" id="KW-0812">Transmembrane</keyword>
<evidence type="ECO:0000256" key="6">
    <source>
        <dbReference type="ARBA" id="ARBA00023136"/>
    </source>
</evidence>
<evidence type="ECO:0000256" key="7">
    <source>
        <dbReference type="RuleBase" id="RU363032"/>
    </source>
</evidence>
<feature type="transmembrane region" description="Helical" evidence="7">
    <location>
        <begin position="146"/>
        <end position="163"/>
    </location>
</feature>
<dbReference type="PROSITE" id="PS50928">
    <property type="entry name" value="ABC_TM1"/>
    <property type="match status" value="1"/>
</dbReference>
<feature type="domain" description="ABC transmembrane type-1" evidence="9">
    <location>
        <begin position="82"/>
        <end position="266"/>
    </location>
</feature>
<reference evidence="10 11" key="1">
    <citation type="submission" date="2018-07" db="EMBL/GenBank/DDBJ databases">
        <title>Sequencing the genomes of 1000 actinobacteria strains.</title>
        <authorList>
            <person name="Klenk H.-P."/>
        </authorList>
    </citation>
    <scope>NUCLEOTIDE SEQUENCE [LARGE SCALE GENOMIC DNA]</scope>
    <source>
        <strain evidence="10 11">DSM 14442</strain>
    </source>
</reference>
<sequence>MTVTDIQRAPARAPAGARASSEPRLGGIGVIPWRILVFGAGIALWYLIHLTGVFPATLLPSPIAVFMEWAQALVTGSFWSILGDTLAGALVGLAFGIVAGIPLGILTGRFVAAELSVRFLVDFGRAFPAVALVAVLLLILGRGIEVKVVLVFVAVVFIIILQTQHGVRSVSASIVDTTHAFRIRGGLFVRKVLLPSAAPSILAGLRLAASVAVLVTISTEVLTGAPGLGASIAEAQVGGNSALAYAYIVYAGLLGYAVNMGLGWAQGRLLRWQPNGSGE</sequence>
<feature type="transmembrane region" description="Helical" evidence="7">
    <location>
        <begin position="244"/>
        <end position="265"/>
    </location>
</feature>
<feature type="transmembrane region" description="Helical" evidence="7">
    <location>
        <begin position="63"/>
        <end position="82"/>
    </location>
</feature>
<evidence type="ECO:0000256" key="1">
    <source>
        <dbReference type="ARBA" id="ARBA00004651"/>
    </source>
</evidence>
<dbReference type="Gene3D" id="1.10.3720.10">
    <property type="entry name" value="MetI-like"/>
    <property type="match status" value="1"/>
</dbReference>
<evidence type="ECO:0000256" key="5">
    <source>
        <dbReference type="ARBA" id="ARBA00022989"/>
    </source>
</evidence>
<evidence type="ECO:0000256" key="3">
    <source>
        <dbReference type="ARBA" id="ARBA00022475"/>
    </source>
</evidence>
<evidence type="ECO:0000313" key="10">
    <source>
        <dbReference type="EMBL" id="REE04232.1"/>
    </source>
</evidence>
<comment type="caution">
    <text evidence="10">The sequence shown here is derived from an EMBL/GenBank/DDBJ whole genome shotgun (WGS) entry which is preliminary data.</text>
</comment>
<organism evidence="10 11">
    <name type="scientific">Citricoccus muralis</name>
    <dbReference type="NCBI Taxonomy" id="169134"/>
    <lineage>
        <taxon>Bacteria</taxon>
        <taxon>Bacillati</taxon>
        <taxon>Actinomycetota</taxon>
        <taxon>Actinomycetes</taxon>
        <taxon>Micrococcales</taxon>
        <taxon>Micrococcaceae</taxon>
        <taxon>Citricoccus</taxon>
    </lineage>
</organism>
<evidence type="ECO:0000256" key="8">
    <source>
        <dbReference type="SAM" id="MobiDB-lite"/>
    </source>
</evidence>
<feature type="transmembrane region" description="Helical" evidence="7">
    <location>
        <begin position="31"/>
        <end position="51"/>
    </location>
</feature>
<comment type="similarity">
    <text evidence="7">Belongs to the binding-protein-dependent transport system permease family.</text>
</comment>
<dbReference type="PANTHER" id="PTHR30151">
    <property type="entry name" value="ALKANE SULFONATE ABC TRANSPORTER-RELATED, MEMBRANE SUBUNIT"/>
    <property type="match status" value="1"/>
</dbReference>
<dbReference type="OrthoDB" id="7274389at2"/>
<dbReference type="CDD" id="cd06261">
    <property type="entry name" value="TM_PBP2"/>
    <property type="match status" value="1"/>
</dbReference>
<gene>
    <name evidence="10" type="ORF">C8E99_2059</name>
</gene>
<feature type="transmembrane region" description="Helical" evidence="7">
    <location>
        <begin position="88"/>
        <end position="107"/>
    </location>
</feature>
<dbReference type="EMBL" id="QREH01000001">
    <property type="protein sequence ID" value="REE04232.1"/>
    <property type="molecule type" value="Genomic_DNA"/>
</dbReference>
<keyword evidence="6 7" id="KW-0472">Membrane</keyword>
<keyword evidence="11" id="KW-1185">Reference proteome</keyword>
<keyword evidence="3" id="KW-1003">Cell membrane</keyword>
<comment type="subcellular location">
    <subcellularLocation>
        <location evidence="1 7">Cell membrane</location>
        <topology evidence="1 7">Multi-pass membrane protein</topology>
    </subcellularLocation>
</comment>
<dbReference type="AlphaFoldDB" id="A0A3D9LDL9"/>
<dbReference type="Pfam" id="PF00528">
    <property type="entry name" value="BPD_transp_1"/>
    <property type="match status" value="1"/>
</dbReference>
<keyword evidence="5 7" id="KW-1133">Transmembrane helix</keyword>
<evidence type="ECO:0000313" key="11">
    <source>
        <dbReference type="Proteomes" id="UP000256727"/>
    </source>
</evidence>
<feature type="region of interest" description="Disordered" evidence="8">
    <location>
        <begin position="1"/>
        <end position="22"/>
    </location>
</feature>
<feature type="compositionally biased region" description="Low complexity" evidence="8">
    <location>
        <begin position="8"/>
        <end position="19"/>
    </location>
</feature>
<feature type="transmembrane region" description="Helical" evidence="7">
    <location>
        <begin position="119"/>
        <end position="140"/>
    </location>
</feature>
<accession>A0A3D9LDL9</accession>
<dbReference type="GO" id="GO:0055085">
    <property type="term" value="P:transmembrane transport"/>
    <property type="evidence" value="ECO:0007669"/>
    <property type="project" value="InterPro"/>
</dbReference>
<dbReference type="PANTHER" id="PTHR30151:SF23">
    <property type="entry name" value="GLYCINE BETAINE_CARNITINE_CHOLINE TRANSPORT SYSTEM PERMEASE PROTEIN OPUCD"/>
    <property type="match status" value="1"/>
</dbReference>
<evidence type="ECO:0000256" key="2">
    <source>
        <dbReference type="ARBA" id="ARBA00022448"/>
    </source>
</evidence>
<dbReference type="SUPFAM" id="SSF161098">
    <property type="entry name" value="MetI-like"/>
    <property type="match status" value="1"/>
</dbReference>
<evidence type="ECO:0000256" key="4">
    <source>
        <dbReference type="ARBA" id="ARBA00022692"/>
    </source>
</evidence>
<dbReference type="GO" id="GO:0005886">
    <property type="term" value="C:plasma membrane"/>
    <property type="evidence" value="ECO:0007669"/>
    <property type="project" value="UniProtKB-SubCell"/>
</dbReference>
<dbReference type="InterPro" id="IPR035906">
    <property type="entry name" value="MetI-like_sf"/>
</dbReference>
<dbReference type="RefSeq" id="WP_115932202.1">
    <property type="nucleotide sequence ID" value="NZ_QREH01000001.1"/>
</dbReference>
<evidence type="ECO:0000259" key="9">
    <source>
        <dbReference type="PROSITE" id="PS50928"/>
    </source>
</evidence>